<reference evidence="2" key="1">
    <citation type="submission" date="2018-08" db="EMBL/GenBank/DDBJ databases">
        <authorList>
            <person name="Chevrot R."/>
        </authorList>
    </citation>
    <scope>NUCLEOTIDE SEQUENCE [LARGE SCALE GENOMIC DNA]</scope>
</reference>
<name>A0A383R5U8_PAEAL</name>
<accession>A0A383R5U8</accession>
<dbReference type="Proteomes" id="UP000304148">
    <property type="component" value="Chromosome"/>
</dbReference>
<dbReference type="AlphaFoldDB" id="A0A383R5U8"/>
<sequence length="84" mass="8962">MPCTITGLSQPVCLTITYNLSSRLLVDSSIDCVGEGKKCKLEAVLDSFNKNLTIKVPLTFEGEVSLADNIQSGCVTTGVHLTET</sequence>
<proteinExistence type="predicted"/>
<evidence type="ECO:0000313" key="2">
    <source>
        <dbReference type="Proteomes" id="UP000304148"/>
    </source>
</evidence>
<dbReference type="EMBL" id="LS992241">
    <property type="protein sequence ID" value="SYX81696.1"/>
    <property type="molecule type" value="Genomic_DNA"/>
</dbReference>
<dbReference type="RefSeq" id="WP_138184307.1">
    <property type="nucleotide sequence ID" value="NZ_LS992241.1"/>
</dbReference>
<organism evidence="1 2">
    <name type="scientific">Paenibacillus alvei</name>
    <name type="common">Bacillus alvei</name>
    <dbReference type="NCBI Taxonomy" id="44250"/>
    <lineage>
        <taxon>Bacteria</taxon>
        <taxon>Bacillati</taxon>
        <taxon>Bacillota</taxon>
        <taxon>Bacilli</taxon>
        <taxon>Bacillales</taxon>
        <taxon>Paenibacillaceae</taxon>
        <taxon>Paenibacillus</taxon>
    </lineage>
</organism>
<evidence type="ECO:0000313" key="1">
    <source>
        <dbReference type="EMBL" id="SYX81696.1"/>
    </source>
</evidence>
<protein>
    <submittedName>
        <fullName evidence="1">Uncharacterized protein</fullName>
    </submittedName>
</protein>
<gene>
    <name evidence="1" type="ORF">PBLR_10115</name>
</gene>